<keyword evidence="2" id="KW-1185">Reference proteome</keyword>
<name>A0ACA9Y7Q7_9ASCO</name>
<evidence type="ECO:0000313" key="2">
    <source>
        <dbReference type="Proteomes" id="UP001152531"/>
    </source>
</evidence>
<organism evidence="1 2">
    <name type="scientific">[Candida] jaroonii</name>
    <dbReference type="NCBI Taxonomy" id="467808"/>
    <lineage>
        <taxon>Eukaryota</taxon>
        <taxon>Fungi</taxon>
        <taxon>Dikarya</taxon>
        <taxon>Ascomycota</taxon>
        <taxon>Saccharomycotina</taxon>
        <taxon>Pichiomycetes</taxon>
        <taxon>Debaryomycetaceae</taxon>
        <taxon>Yamadazyma</taxon>
    </lineage>
</organism>
<protein>
    <submittedName>
        <fullName evidence="1">Lipase 1</fullName>
    </submittedName>
</protein>
<evidence type="ECO:0000313" key="1">
    <source>
        <dbReference type="EMBL" id="CAH6720943.1"/>
    </source>
</evidence>
<dbReference type="Proteomes" id="UP001152531">
    <property type="component" value="Unassembled WGS sequence"/>
</dbReference>
<sequence>MKLFWFFLFGIIFASPIKVLTPDEDSFYQPPDNYEDEEPGTILKMRIAPYQIRSLYFPVNVSNVWQVLVKSEDVLGNASLVVSTIFEPYNANSSRLVSYQVAEDSAFGNCAPSYSFVGGGISTIVAKLEMFLIQTALDQGYYVVAPDYETTKSTFTVGPTSGLATLNSIRATLSTGNVTNISPDAEVVMWGYSGGTIASGWAAGLAPTYAEDLTSNLKGCAIGGWVTNITAVAEIIDGSIFVGLTPSAIAGLTNQYPELRSFVEEQILPNKTKSFEKAYELCLADSILNYAFDDIFAGENRYAKNGWDILKAPVIQEILLQNTLGINATEDVKPEIPMFVYHGEKDEIVPYKDSQRVYEVWCDGDGMDSFEFATASSTGHILEVIEGSGAALRWIKKVFDGEELVQGCKKTKRLTNLFYPGAFGEYIDLIKAAIKNIKDDAIGPNTKRSLFDEDFADNFEIQSLIKFLYSIEDERFM</sequence>
<proteinExistence type="predicted"/>
<dbReference type="EMBL" id="CALSDN010000005">
    <property type="protein sequence ID" value="CAH6720943.1"/>
    <property type="molecule type" value="Genomic_DNA"/>
</dbReference>
<accession>A0ACA9Y7Q7</accession>
<comment type="caution">
    <text evidence="1">The sequence shown here is derived from an EMBL/GenBank/DDBJ whole genome shotgun (WGS) entry which is preliminary data.</text>
</comment>
<reference evidence="1" key="1">
    <citation type="submission" date="2022-06" db="EMBL/GenBank/DDBJ databases">
        <authorList>
            <person name="Legras J.-L."/>
            <person name="Devillers H."/>
            <person name="Grondin C."/>
        </authorList>
    </citation>
    <scope>NUCLEOTIDE SEQUENCE</scope>
    <source>
        <strain evidence="1">CLIB 1444</strain>
    </source>
</reference>
<gene>
    <name evidence="1" type="ORF">CLIB1444_05S00122</name>
</gene>